<protein>
    <submittedName>
        <fullName evidence="1">Uncharacterized protein</fullName>
    </submittedName>
</protein>
<reference evidence="1" key="2">
    <citation type="submission" date="2022-10" db="EMBL/GenBank/DDBJ databases">
        <authorList>
            <consortium name="ENA_rothamsted_submissions"/>
            <consortium name="culmorum"/>
            <person name="King R."/>
        </authorList>
    </citation>
    <scope>NUCLEOTIDE SEQUENCE</scope>
</reference>
<dbReference type="AlphaFoldDB" id="A0A9P0IT03"/>
<dbReference type="Proteomes" id="UP001154329">
    <property type="component" value="Chromosome 1"/>
</dbReference>
<dbReference type="EMBL" id="OU899034">
    <property type="protein sequence ID" value="CAH1713101.1"/>
    <property type="molecule type" value="Genomic_DNA"/>
</dbReference>
<keyword evidence="2" id="KW-1185">Reference proteome</keyword>
<proteinExistence type="predicted"/>
<name>A0A9P0IT03_APHGO</name>
<evidence type="ECO:0000313" key="2">
    <source>
        <dbReference type="Proteomes" id="UP001154329"/>
    </source>
</evidence>
<organism evidence="1 2">
    <name type="scientific">Aphis gossypii</name>
    <name type="common">Cotton aphid</name>
    <dbReference type="NCBI Taxonomy" id="80765"/>
    <lineage>
        <taxon>Eukaryota</taxon>
        <taxon>Metazoa</taxon>
        <taxon>Ecdysozoa</taxon>
        <taxon>Arthropoda</taxon>
        <taxon>Hexapoda</taxon>
        <taxon>Insecta</taxon>
        <taxon>Pterygota</taxon>
        <taxon>Neoptera</taxon>
        <taxon>Paraneoptera</taxon>
        <taxon>Hemiptera</taxon>
        <taxon>Sternorrhyncha</taxon>
        <taxon>Aphidomorpha</taxon>
        <taxon>Aphidoidea</taxon>
        <taxon>Aphididae</taxon>
        <taxon>Aphidini</taxon>
        <taxon>Aphis</taxon>
        <taxon>Aphis</taxon>
    </lineage>
</organism>
<evidence type="ECO:0000313" key="1">
    <source>
        <dbReference type="EMBL" id="CAH1713101.1"/>
    </source>
</evidence>
<accession>A0A9P0IT03</accession>
<gene>
    <name evidence="1" type="ORF">APHIGO_LOCUS2257</name>
</gene>
<reference evidence="1" key="1">
    <citation type="submission" date="2022-02" db="EMBL/GenBank/DDBJ databases">
        <authorList>
            <person name="King R."/>
        </authorList>
    </citation>
    <scope>NUCLEOTIDE SEQUENCE</scope>
</reference>
<sequence length="162" mass="18800">MITFMFFFPHALYACNLLIYNNNVHIYTAAECTSREYKSCDPVENYYTVCSCVVAYNNNMTTTTTRRLWSAARKIIFFSPTHISLVESGKTHSLGPPATDVRPCLRRHGCTISTYLHLQIYCRMLYFRLRELSTLCFLYANFPSRVYTVTILLTARCVNITR</sequence>